<name>A0A3Q0T0G7_AMPCI</name>
<organism evidence="5 6">
    <name type="scientific">Amphilophus citrinellus</name>
    <name type="common">Midas cichlid</name>
    <name type="synonym">Cichlasoma citrinellum</name>
    <dbReference type="NCBI Taxonomy" id="61819"/>
    <lineage>
        <taxon>Eukaryota</taxon>
        <taxon>Metazoa</taxon>
        <taxon>Chordata</taxon>
        <taxon>Craniata</taxon>
        <taxon>Vertebrata</taxon>
        <taxon>Euteleostomi</taxon>
        <taxon>Actinopterygii</taxon>
        <taxon>Neopterygii</taxon>
        <taxon>Teleostei</taxon>
        <taxon>Neoteleostei</taxon>
        <taxon>Acanthomorphata</taxon>
        <taxon>Ovalentaria</taxon>
        <taxon>Cichlomorphae</taxon>
        <taxon>Cichliformes</taxon>
        <taxon>Cichlidae</taxon>
        <taxon>New World cichlids</taxon>
        <taxon>Cichlasomatinae</taxon>
        <taxon>Heroini</taxon>
        <taxon>Amphilophus</taxon>
    </lineage>
</organism>
<accession>A0A3Q0T0G7</accession>
<dbReference type="Ensembl" id="ENSACIT00000029142.1">
    <property type="protein sequence ID" value="ENSACIP00000028392.1"/>
    <property type="gene ID" value="ENSACIG00000021997.1"/>
</dbReference>
<dbReference type="Proteomes" id="UP000261340">
    <property type="component" value="Unplaced"/>
</dbReference>
<dbReference type="AlphaFoldDB" id="A0A3Q0T0G7"/>
<keyword evidence="3" id="KW-0677">Repeat</keyword>
<reference evidence="5" key="1">
    <citation type="submission" date="2025-08" db="UniProtKB">
        <authorList>
            <consortium name="Ensembl"/>
        </authorList>
    </citation>
    <scope>IDENTIFICATION</scope>
</reference>
<evidence type="ECO:0000313" key="5">
    <source>
        <dbReference type="Ensembl" id="ENSACIP00000028392.1"/>
    </source>
</evidence>
<evidence type="ECO:0000259" key="4">
    <source>
        <dbReference type="SMART" id="SM00082"/>
    </source>
</evidence>
<dbReference type="OMA" id="CENGGRX"/>
<evidence type="ECO:0000256" key="1">
    <source>
        <dbReference type="ARBA" id="ARBA00022614"/>
    </source>
</evidence>
<evidence type="ECO:0000313" key="6">
    <source>
        <dbReference type="Proteomes" id="UP000261340"/>
    </source>
</evidence>
<dbReference type="PROSITE" id="PS51450">
    <property type="entry name" value="LRR"/>
    <property type="match status" value="2"/>
</dbReference>
<dbReference type="STRING" id="61819.ENSACIP00000028392"/>
<dbReference type="PANTHER" id="PTHR24369:SF214">
    <property type="entry name" value="GLYCOPROTEIN V PLATELET"/>
    <property type="match status" value="1"/>
</dbReference>
<sequence length="296" mass="34365">MMLSPVSCTPFPVSCPYGCQCFTPVQVLCTDEQMKSLPKNTSRQVKDFIIMTSAVQYLFPRTLEGSPQLTKLIFLNNELQSIHSRSFEHLTELQELEIRTFSKFHTVLPGMFDSLKQLETLQMKGNIISDLPAFLFLSLRKLRQLYLSDNQLESLPEELFDYFIWQYTVRLHGNPWKCDCHMWYLHDWVLANSKNVEMLDRVVCQSPDFLRRQTVMSINKDQLVCHLSKDEMPDLSTCSLQTSNGTMIIKCKVDKCSPLMVKVQFQEDSGTIEEHIVKNEYEPSQCRNETLIKTPV</sequence>
<dbReference type="Pfam" id="PF13855">
    <property type="entry name" value="LRR_8"/>
    <property type="match status" value="1"/>
</dbReference>
<reference evidence="5" key="2">
    <citation type="submission" date="2025-09" db="UniProtKB">
        <authorList>
            <consortium name="Ensembl"/>
        </authorList>
    </citation>
    <scope>IDENTIFICATION</scope>
</reference>
<proteinExistence type="predicted"/>
<dbReference type="SMART" id="SM00369">
    <property type="entry name" value="LRR_TYP"/>
    <property type="match status" value="3"/>
</dbReference>
<feature type="domain" description="LRRCT" evidence="4">
    <location>
        <begin position="174"/>
        <end position="226"/>
    </location>
</feature>
<dbReference type="InterPro" id="IPR050541">
    <property type="entry name" value="LRR_TM_domain-containing"/>
</dbReference>
<protein>
    <recommendedName>
        <fullName evidence="4">LRRCT domain-containing protein</fullName>
    </recommendedName>
</protein>
<keyword evidence="1" id="KW-0433">Leucine-rich repeat</keyword>
<dbReference type="GO" id="GO:0005886">
    <property type="term" value="C:plasma membrane"/>
    <property type="evidence" value="ECO:0007669"/>
    <property type="project" value="TreeGrafter"/>
</dbReference>
<dbReference type="Gene3D" id="3.80.10.10">
    <property type="entry name" value="Ribonuclease Inhibitor"/>
    <property type="match status" value="2"/>
</dbReference>
<evidence type="ECO:0000256" key="2">
    <source>
        <dbReference type="ARBA" id="ARBA00022729"/>
    </source>
</evidence>
<dbReference type="InterPro" id="IPR001611">
    <property type="entry name" value="Leu-rich_rpt"/>
</dbReference>
<dbReference type="SUPFAM" id="SSF52058">
    <property type="entry name" value="L domain-like"/>
    <property type="match status" value="1"/>
</dbReference>
<dbReference type="InterPro" id="IPR032675">
    <property type="entry name" value="LRR_dom_sf"/>
</dbReference>
<dbReference type="GeneTree" id="ENSGT00940000166731"/>
<dbReference type="PANTHER" id="PTHR24369">
    <property type="entry name" value="ANTIGEN BSP, PUTATIVE-RELATED"/>
    <property type="match status" value="1"/>
</dbReference>
<dbReference type="InterPro" id="IPR000483">
    <property type="entry name" value="Cys-rich_flank_reg_C"/>
</dbReference>
<dbReference type="SMART" id="SM00082">
    <property type="entry name" value="LRRCT"/>
    <property type="match status" value="1"/>
</dbReference>
<dbReference type="InterPro" id="IPR003591">
    <property type="entry name" value="Leu-rich_rpt_typical-subtyp"/>
</dbReference>
<evidence type="ECO:0000256" key="3">
    <source>
        <dbReference type="ARBA" id="ARBA00022737"/>
    </source>
</evidence>
<keyword evidence="2" id="KW-0732">Signal</keyword>
<keyword evidence="6" id="KW-1185">Reference proteome</keyword>